<sequence>MRQRTFSGAALGVVALLATSAPAFAQDANGETHFKGLYVGGSFGMSVQPNDVDETILFDRNLDGNFNDTVTTAAGPNAFSPGFCNGAANGATPAGGCRNDEDGKEYFVRLGADHQIGNFVYGVMGEFGKSEVSDSVSAFSTTPANYVMTRDFDWNASVRGRVGYAAGGRSLFYAAGGPTYARINNSFSSTNTANAFTLEDRKSNSWGYAVGGGLEQKIGDNFSFGMEYMFNNYVDDDFSVNTSRGNAPVTNPFLLGAGSTDFQRSSNDFRFHSIRMTGAFRF</sequence>
<evidence type="ECO:0000256" key="1">
    <source>
        <dbReference type="ARBA" id="ARBA00004370"/>
    </source>
</evidence>
<dbReference type="Proteomes" id="UP001058533">
    <property type="component" value="Chromosome"/>
</dbReference>
<dbReference type="PANTHER" id="PTHR34001:SF3">
    <property type="entry name" value="BLL7405 PROTEIN"/>
    <property type="match status" value="1"/>
</dbReference>
<evidence type="ECO:0000256" key="4">
    <source>
        <dbReference type="SAM" id="SignalP"/>
    </source>
</evidence>
<evidence type="ECO:0000256" key="2">
    <source>
        <dbReference type="ARBA" id="ARBA00022729"/>
    </source>
</evidence>
<evidence type="ECO:0000313" key="6">
    <source>
        <dbReference type="EMBL" id="UUL82697.1"/>
    </source>
</evidence>
<keyword evidence="7" id="KW-1185">Reference proteome</keyword>
<proteinExistence type="predicted"/>
<accession>A0ABY5LA13</accession>
<gene>
    <name evidence="6" type="ORF">NMP03_00120</name>
</gene>
<reference evidence="6" key="1">
    <citation type="submission" date="2022-07" db="EMBL/GenBank/DDBJ databases">
        <title>Sphingomonas sp. nov., a novel bacterium isolated from the north slope of the Mount Everest.</title>
        <authorList>
            <person name="Cui X."/>
            <person name="Liu Y."/>
        </authorList>
    </citation>
    <scope>NUCLEOTIDE SEQUENCE</scope>
    <source>
        <strain evidence="6">S5-59</strain>
    </source>
</reference>
<dbReference type="RefSeq" id="WP_256506542.1">
    <property type="nucleotide sequence ID" value="NZ_CP101740.1"/>
</dbReference>
<organism evidence="6 7">
    <name type="scientific">Sphingomonas qomolangmaensis</name>
    <dbReference type="NCBI Taxonomy" id="2918765"/>
    <lineage>
        <taxon>Bacteria</taxon>
        <taxon>Pseudomonadati</taxon>
        <taxon>Pseudomonadota</taxon>
        <taxon>Alphaproteobacteria</taxon>
        <taxon>Sphingomonadales</taxon>
        <taxon>Sphingomonadaceae</taxon>
        <taxon>Sphingomonas</taxon>
    </lineage>
</organism>
<keyword evidence="2 4" id="KW-0732">Signal</keyword>
<dbReference type="Gene3D" id="2.40.160.20">
    <property type="match status" value="1"/>
</dbReference>
<keyword evidence="3" id="KW-0472">Membrane</keyword>
<dbReference type="InterPro" id="IPR027385">
    <property type="entry name" value="Beta-barrel_OMP"/>
</dbReference>
<dbReference type="SUPFAM" id="SSF103515">
    <property type="entry name" value="Autotransporter"/>
    <property type="match status" value="1"/>
</dbReference>
<dbReference type="InterPro" id="IPR036709">
    <property type="entry name" value="Autotransporte_beta_dom_sf"/>
</dbReference>
<feature type="domain" description="Outer membrane protein beta-barrel" evidence="5">
    <location>
        <begin position="12"/>
        <end position="242"/>
    </location>
</feature>
<name>A0ABY5LA13_9SPHN</name>
<evidence type="ECO:0000313" key="7">
    <source>
        <dbReference type="Proteomes" id="UP001058533"/>
    </source>
</evidence>
<dbReference type="Pfam" id="PF13505">
    <property type="entry name" value="OMP_b-brl"/>
    <property type="match status" value="1"/>
</dbReference>
<dbReference type="EMBL" id="CP101740">
    <property type="protein sequence ID" value="UUL82697.1"/>
    <property type="molecule type" value="Genomic_DNA"/>
</dbReference>
<protein>
    <submittedName>
        <fullName evidence="6">Outer membrane beta-barrel protein</fullName>
    </submittedName>
</protein>
<evidence type="ECO:0000256" key="3">
    <source>
        <dbReference type="ARBA" id="ARBA00023136"/>
    </source>
</evidence>
<dbReference type="PANTHER" id="PTHR34001">
    <property type="entry name" value="BLL7405 PROTEIN"/>
    <property type="match status" value="1"/>
</dbReference>
<dbReference type="InterPro" id="IPR051692">
    <property type="entry name" value="OMP-like"/>
</dbReference>
<comment type="subcellular location">
    <subcellularLocation>
        <location evidence="1">Membrane</location>
    </subcellularLocation>
</comment>
<evidence type="ECO:0000259" key="5">
    <source>
        <dbReference type="Pfam" id="PF13505"/>
    </source>
</evidence>
<feature type="signal peptide" evidence="4">
    <location>
        <begin position="1"/>
        <end position="25"/>
    </location>
</feature>
<feature type="chain" id="PRO_5046682697" evidence="4">
    <location>
        <begin position="26"/>
        <end position="282"/>
    </location>
</feature>